<dbReference type="Pfam" id="PF11807">
    <property type="entry name" value="UstYa"/>
    <property type="match status" value="1"/>
</dbReference>
<keyword evidence="5" id="KW-1185">Reference proteome</keyword>
<evidence type="ECO:0000256" key="3">
    <source>
        <dbReference type="SAM" id="Phobius"/>
    </source>
</evidence>
<dbReference type="InterPro" id="IPR021765">
    <property type="entry name" value="UstYa-like"/>
</dbReference>
<organism evidence="4 5">
    <name type="scientific">Mycena chlorophos</name>
    <name type="common">Agaric fungus</name>
    <name type="synonym">Agaricus chlorophos</name>
    <dbReference type="NCBI Taxonomy" id="658473"/>
    <lineage>
        <taxon>Eukaryota</taxon>
        <taxon>Fungi</taxon>
        <taxon>Dikarya</taxon>
        <taxon>Basidiomycota</taxon>
        <taxon>Agaricomycotina</taxon>
        <taxon>Agaricomycetes</taxon>
        <taxon>Agaricomycetidae</taxon>
        <taxon>Agaricales</taxon>
        <taxon>Marasmiineae</taxon>
        <taxon>Mycenaceae</taxon>
        <taxon>Mycena</taxon>
    </lineage>
</organism>
<keyword evidence="3" id="KW-0472">Membrane</keyword>
<evidence type="ECO:0008006" key="6">
    <source>
        <dbReference type="Google" id="ProtNLM"/>
    </source>
</evidence>
<evidence type="ECO:0000313" key="4">
    <source>
        <dbReference type="EMBL" id="KAF7318288.1"/>
    </source>
</evidence>
<comment type="similarity">
    <text evidence="2">Belongs to the ustYa family.</text>
</comment>
<reference evidence="4" key="1">
    <citation type="submission" date="2020-05" db="EMBL/GenBank/DDBJ databases">
        <title>Mycena genomes resolve the evolution of fungal bioluminescence.</title>
        <authorList>
            <person name="Tsai I.J."/>
        </authorList>
    </citation>
    <scope>NUCLEOTIDE SEQUENCE</scope>
    <source>
        <strain evidence="4">110903Hualien_Pintung</strain>
    </source>
</reference>
<evidence type="ECO:0000313" key="5">
    <source>
        <dbReference type="Proteomes" id="UP000613580"/>
    </source>
</evidence>
<dbReference type="Proteomes" id="UP000613580">
    <property type="component" value="Unassembled WGS sequence"/>
</dbReference>
<dbReference type="PANTHER" id="PTHR33365:SF4">
    <property type="entry name" value="CYCLOCHLOROTINE BIOSYNTHESIS PROTEIN O"/>
    <property type="match status" value="1"/>
</dbReference>
<proteinExistence type="inferred from homology"/>
<evidence type="ECO:0000256" key="1">
    <source>
        <dbReference type="ARBA" id="ARBA00004685"/>
    </source>
</evidence>
<feature type="transmembrane region" description="Helical" evidence="3">
    <location>
        <begin position="9"/>
        <end position="29"/>
    </location>
</feature>
<evidence type="ECO:0000256" key="2">
    <source>
        <dbReference type="ARBA" id="ARBA00035112"/>
    </source>
</evidence>
<comment type="pathway">
    <text evidence="1">Mycotoxin biosynthesis.</text>
</comment>
<name>A0A8H6WKP5_MYCCL</name>
<gene>
    <name evidence="4" type="ORF">HMN09_00337500</name>
</gene>
<dbReference type="AlphaFoldDB" id="A0A8H6WKP5"/>
<keyword evidence="3" id="KW-1133">Transmembrane helix</keyword>
<comment type="caution">
    <text evidence="4">The sequence shown here is derived from an EMBL/GenBank/DDBJ whole genome shotgun (WGS) entry which is preliminary data.</text>
</comment>
<keyword evidence="3" id="KW-0812">Transmembrane</keyword>
<dbReference type="PANTHER" id="PTHR33365">
    <property type="entry name" value="YALI0B05434P"/>
    <property type="match status" value="1"/>
</dbReference>
<dbReference type="EMBL" id="JACAZE010000004">
    <property type="protein sequence ID" value="KAF7318288.1"/>
    <property type="molecule type" value="Genomic_DNA"/>
</dbReference>
<dbReference type="GO" id="GO:0043386">
    <property type="term" value="P:mycotoxin biosynthetic process"/>
    <property type="evidence" value="ECO:0007669"/>
    <property type="project" value="InterPro"/>
</dbReference>
<dbReference type="OrthoDB" id="3687641at2759"/>
<accession>A0A8H6WKP5</accession>
<sequence>MAHAKFHSIALFSLSIVSVWFTASLYTYVQAVVHAPRPSALVAKAHLPQREEHSYSYVADDYPAVFPQLEDPESRVQMVVEESVHYSLLPEARDAWYSSFPLGVGTVTLGPHYRGFFVAMFHEVSVSYPPRAASLMHLQLHCLQTFRDTLVDLNPALSWGHLRHCVNYLRQRALCQADLTLEPGDFTKRDFTYDRTGATHTCGNWNALISKVDDNWNNWVEFWQEFHNITV</sequence>
<protein>
    <recommendedName>
        <fullName evidence="6">Oxidase ustYa</fullName>
    </recommendedName>
</protein>